<dbReference type="SUPFAM" id="SSF55729">
    <property type="entry name" value="Acyl-CoA N-acyltransferases (Nat)"/>
    <property type="match status" value="1"/>
</dbReference>
<dbReference type="InterPro" id="IPR016181">
    <property type="entry name" value="Acyl_CoA_acyltransferase"/>
</dbReference>
<organism evidence="1">
    <name type="scientific">Nakamurella sp. A5-74</name>
    <dbReference type="NCBI Taxonomy" id="3158264"/>
    <lineage>
        <taxon>Bacteria</taxon>
        <taxon>Bacillati</taxon>
        <taxon>Actinomycetota</taxon>
        <taxon>Actinomycetes</taxon>
        <taxon>Nakamurellales</taxon>
        <taxon>Nakamurellaceae</taxon>
        <taxon>Nakamurella</taxon>
    </lineage>
</organism>
<reference evidence="1" key="1">
    <citation type="submission" date="2024-05" db="EMBL/GenBank/DDBJ databases">
        <authorList>
            <person name="Cai S.Y."/>
            <person name="Jin L.M."/>
            <person name="Li H.R."/>
        </authorList>
    </citation>
    <scope>NUCLEOTIDE SEQUENCE</scope>
    <source>
        <strain evidence="1">A5-74</strain>
    </source>
</reference>
<dbReference type="RefSeq" id="WP_353648989.1">
    <property type="nucleotide sequence ID" value="NZ_CP159218.1"/>
</dbReference>
<protein>
    <recommendedName>
        <fullName evidence="2">GNAT family N-acetyltransferase</fullName>
    </recommendedName>
</protein>
<dbReference type="AlphaFoldDB" id="A0AAU8DN18"/>
<sequence>MTNSEVSGDFSSDLAGRRGIHIVELAIPSAADLLDATDAAGTLHPSWVFRGIKEAVRAEQLNLLGHTDFVTPEASSIARFPLQEYKHLRYLVALSSPPAATIGTSSLGLSLVPTVALPGAPEGDPVTVLGHVLAMASKSDNTHLLELDGAIHPDHVDSGADEQLWEQTLRVAAELERRTVITYQSQRFDGLEEPADLVPPTGFGRLHRDRSVAAQLSKGFELQQCERLSMMTVPEDAPTEEWIVAARAKAGADYRATIWHGATPDHLQDDLAELFRRMSVDVPTAELEYEEEVWDAERVRARDADASAGGHVLLTTLIHDGAGHPAAFSVLEIPIYAAGFAYQNETLVHGDHRGRRLGLLAKALNLQALKVFRPDVQRIHTWNAGENRHMLAINDEMGFRPTGWEGLWQRRL</sequence>
<dbReference type="EMBL" id="CP159218">
    <property type="protein sequence ID" value="XCG63374.1"/>
    <property type="molecule type" value="Genomic_DNA"/>
</dbReference>
<evidence type="ECO:0000313" key="1">
    <source>
        <dbReference type="EMBL" id="XCG63374.1"/>
    </source>
</evidence>
<accession>A0AAU8DN18</accession>
<gene>
    <name evidence="1" type="ORF">ABLG96_19585</name>
</gene>
<dbReference type="Gene3D" id="3.40.630.30">
    <property type="match status" value="1"/>
</dbReference>
<name>A0AAU8DN18_9ACTN</name>
<evidence type="ECO:0008006" key="2">
    <source>
        <dbReference type="Google" id="ProtNLM"/>
    </source>
</evidence>
<proteinExistence type="predicted"/>